<keyword evidence="6" id="KW-1185">Reference proteome</keyword>
<evidence type="ECO:0000256" key="1">
    <source>
        <dbReference type="ARBA" id="ARBA00022737"/>
    </source>
</evidence>
<evidence type="ECO:0000259" key="3">
    <source>
        <dbReference type="Pfam" id="PF23247"/>
    </source>
</evidence>
<dbReference type="Pfam" id="PF23247">
    <property type="entry name" value="LRR_RPS2"/>
    <property type="match status" value="4"/>
</dbReference>
<feature type="domain" description="Disease resistance protein At4g27190-like leucine-rich repeats" evidence="3">
    <location>
        <begin position="210"/>
        <end position="260"/>
    </location>
</feature>
<evidence type="ECO:0000256" key="2">
    <source>
        <dbReference type="ARBA" id="ARBA00022821"/>
    </source>
</evidence>
<name>A0A2P6PH29_ROSCH</name>
<feature type="domain" description="Disease resistance protein At4g27190-like leucine-rich repeats" evidence="3">
    <location>
        <begin position="808"/>
        <end position="871"/>
    </location>
</feature>
<keyword evidence="1" id="KW-0677">Repeat</keyword>
<evidence type="ECO:0000313" key="6">
    <source>
        <dbReference type="Proteomes" id="UP000238479"/>
    </source>
</evidence>
<evidence type="ECO:0000259" key="4">
    <source>
        <dbReference type="Pfam" id="PF23598"/>
    </source>
</evidence>
<sequence>MAETTLNTLKLKLDPSSELDQGIKILLNRSEDLSLDGTESVNRIIRQLHVEDFQQLIHLHLQNNVEFTHIINRKVVFPNLTTLSVSSCDHLRFLFSFSMAKSLVELKHLEISTCHSIEEIVSTGECGEENMDNMFNKLEDLKLCDLPNLARFCTASYIEFQALKNLEIVKCSNMGAFITCKEIEQWDAEENLDLKSETVVRYCLFNEKVGFPGLERLKINQARKLETIWHIQLSGRDSFHRLRQVEVSECYNLINIFPPSEVIGGSSEEICVIGDPLFLNLEILEVERCSRLKNLESSSVSFRNIKTLKVIGCEGLEYLMTYSVAKKFVQLATMEVRSCERIVVIVGSNIVGDDAAPNEITFSRLEQLKLSDLPSLRGFCSSRNCIVKVPSSRTLMVELCPIKLTISPDGLLVQEAVSDIEQSYNQLNDKELKPLFLLCGITMRGKYISFEDLLRYGMGLGFFGKDFKVEKARDVLHSRIKKLKDFCLLTDSSDNRYVRMLDRVRDVAKQIALRDQHILSLAEDGHLHELKEWTDQYFLEKCTIMSFPSSNNIPSLPEVMHCPALKMFLLQGDLDDGLQKIPPRFFEKMNNLKVLSLRCMTIPSLPPSFQSLKNLDALCLDKCILGDVALIGELSNLEILSFSESNIKQLPGEVGKLTHLRLLDLSDCSNLEVISPGVISSLGRLEELRMRNSFNKWEVEGERSNANLSELKHLSQLSALEVHIPNADILPANLFSHKLERFNIIIGDAYMWEKRMTETTLNALKVKLTTASIEELDEGLKFLVKRTEDLSLYAEGMNTIVHSLNTEDFGHLKHLQLQSNSDFNHIINKEVLFPNLRTLRVHRCDRPSFLFSFSMPESLAELKHLEISTCEIMEERLSSTR</sequence>
<evidence type="ECO:0000313" key="5">
    <source>
        <dbReference type="EMBL" id="PRQ21217.1"/>
    </source>
</evidence>
<keyword evidence="2" id="KW-0611">Plant defense</keyword>
<dbReference type="Proteomes" id="UP000238479">
    <property type="component" value="Chromosome 7"/>
</dbReference>
<dbReference type="InterPro" id="IPR057135">
    <property type="entry name" value="At4g27190-like_LRR"/>
</dbReference>
<organism evidence="5 6">
    <name type="scientific">Rosa chinensis</name>
    <name type="common">China rose</name>
    <dbReference type="NCBI Taxonomy" id="74649"/>
    <lineage>
        <taxon>Eukaryota</taxon>
        <taxon>Viridiplantae</taxon>
        <taxon>Streptophyta</taxon>
        <taxon>Embryophyta</taxon>
        <taxon>Tracheophyta</taxon>
        <taxon>Spermatophyta</taxon>
        <taxon>Magnoliopsida</taxon>
        <taxon>eudicotyledons</taxon>
        <taxon>Gunneridae</taxon>
        <taxon>Pentapetalae</taxon>
        <taxon>rosids</taxon>
        <taxon>fabids</taxon>
        <taxon>Rosales</taxon>
        <taxon>Rosaceae</taxon>
        <taxon>Rosoideae</taxon>
        <taxon>Rosoideae incertae sedis</taxon>
        <taxon>Rosa</taxon>
    </lineage>
</organism>
<reference evidence="5 6" key="1">
    <citation type="journal article" date="2018" name="Nat. Genet.">
        <title>The Rosa genome provides new insights in the design of modern roses.</title>
        <authorList>
            <person name="Bendahmane M."/>
        </authorList>
    </citation>
    <scope>NUCLEOTIDE SEQUENCE [LARGE SCALE GENOMIC DNA]</scope>
    <source>
        <strain evidence="6">cv. Old Blush</strain>
    </source>
</reference>
<dbReference type="InterPro" id="IPR032675">
    <property type="entry name" value="LRR_dom_sf"/>
</dbReference>
<feature type="domain" description="Disease resistance R13L4/SHOC-2-like LRR" evidence="4">
    <location>
        <begin position="550"/>
        <end position="774"/>
    </location>
</feature>
<accession>A0A2P6PH29</accession>
<proteinExistence type="predicted"/>
<dbReference type="OrthoDB" id="1750315at2759"/>
<dbReference type="PANTHER" id="PTHR33463:SF198">
    <property type="entry name" value="RPP4C3"/>
    <property type="match status" value="1"/>
</dbReference>
<dbReference type="InterPro" id="IPR055414">
    <property type="entry name" value="LRR_R13L4/SHOC2-like"/>
</dbReference>
<dbReference type="EMBL" id="PDCK01000045">
    <property type="protein sequence ID" value="PRQ21217.1"/>
    <property type="molecule type" value="Genomic_DNA"/>
</dbReference>
<dbReference type="Gene3D" id="3.80.10.10">
    <property type="entry name" value="Ribonuclease Inhibitor"/>
    <property type="match status" value="3"/>
</dbReference>
<dbReference type="Gramene" id="PRQ21217">
    <property type="protein sequence ID" value="PRQ21217"/>
    <property type="gene ID" value="RchiOBHm_Chr7g0236751"/>
</dbReference>
<gene>
    <name evidence="5" type="ORF">RchiOBHm_Chr7g0236751</name>
</gene>
<dbReference type="PANTHER" id="PTHR33463">
    <property type="entry name" value="NB-ARC DOMAIN-CONTAINING PROTEIN-RELATED"/>
    <property type="match status" value="1"/>
</dbReference>
<dbReference type="AlphaFoldDB" id="A0A2P6PH29"/>
<dbReference type="Pfam" id="PF23598">
    <property type="entry name" value="LRR_14"/>
    <property type="match status" value="1"/>
</dbReference>
<protein>
    <submittedName>
        <fullName evidence="5">Putative leucine-rich repeat domain, L domain-containing protein</fullName>
    </submittedName>
</protein>
<feature type="domain" description="Disease resistance protein At4g27190-like leucine-rich repeats" evidence="3">
    <location>
        <begin position="299"/>
        <end position="400"/>
    </location>
</feature>
<dbReference type="SUPFAM" id="SSF52058">
    <property type="entry name" value="L domain-like"/>
    <property type="match status" value="2"/>
</dbReference>
<feature type="domain" description="Disease resistance protein At4g27190-like leucine-rich repeats" evidence="3">
    <location>
        <begin position="58"/>
        <end position="174"/>
    </location>
</feature>
<comment type="caution">
    <text evidence="5">The sequence shown here is derived from an EMBL/GenBank/DDBJ whole genome shotgun (WGS) entry which is preliminary data.</text>
</comment>
<dbReference type="InterPro" id="IPR050905">
    <property type="entry name" value="Plant_NBS-LRR"/>
</dbReference>